<protein>
    <submittedName>
        <fullName evidence="1">Uncharacterized protein</fullName>
    </submittedName>
</protein>
<sequence>MSAKPQFDKEYNLGCDKLNRGMHSLNSSKIHKDPR</sequence>
<proteinExistence type="predicted"/>
<dbReference type="EMBL" id="GBRH01246232">
    <property type="protein sequence ID" value="JAD51663.1"/>
    <property type="molecule type" value="Transcribed_RNA"/>
</dbReference>
<organism evidence="1">
    <name type="scientific">Arundo donax</name>
    <name type="common">Giant reed</name>
    <name type="synonym">Donax arundinaceus</name>
    <dbReference type="NCBI Taxonomy" id="35708"/>
    <lineage>
        <taxon>Eukaryota</taxon>
        <taxon>Viridiplantae</taxon>
        <taxon>Streptophyta</taxon>
        <taxon>Embryophyta</taxon>
        <taxon>Tracheophyta</taxon>
        <taxon>Spermatophyta</taxon>
        <taxon>Magnoliopsida</taxon>
        <taxon>Liliopsida</taxon>
        <taxon>Poales</taxon>
        <taxon>Poaceae</taxon>
        <taxon>PACMAD clade</taxon>
        <taxon>Arundinoideae</taxon>
        <taxon>Arundineae</taxon>
        <taxon>Arundo</taxon>
    </lineage>
</organism>
<accession>A0A0A9AP91</accession>
<reference evidence="1" key="1">
    <citation type="submission" date="2014-09" db="EMBL/GenBank/DDBJ databases">
        <authorList>
            <person name="Magalhaes I.L.F."/>
            <person name="Oliveira U."/>
            <person name="Santos F.R."/>
            <person name="Vidigal T.H.D.A."/>
            <person name="Brescovit A.D."/>
            <person name="Santos A.J."/>
        </authorList>
    </citation>
    <scope>NUCLEOTIDE SEQUENCE</scope>
    <source>
        <tissue evidence="1">Shoot tissue taken approximately 20 cm above the soil surface</tissue>
    </source>
</reference>
<dbReference type="AlphaFoldDB" id="A0A0A9AP91"/>
<evidence type="ECO:0000313" key="1">
    <source>
        <dbReference type="EMBL" id="JAD51663.1"/>
    </source>
</evidence>
<reference evidence="1" key="2">
    <citation type="journal article" date="2015" name="Data Brief">
        <title>Shoot transcriptome of the giant reed, Arundo donax.</title>
        <authorList>
            <person name="Barrero R.A."/>
            <person name="Guerrero F.D."/>
            <person name="Moolhuijzen P."/>
            <person name="Goolsby J.A."/>
            <person name="Tidwell J."/>
            <person name="Bellgard S.E."/>
            <person name="Bellgard M.I."/>
        </authorList>
    </citation>
    <scope>NUCLEOTIDE SEQUENCE</scope>
    <source>
        <tissue evidence="1">Shoot tissue taken approximately 20 cm above the soil surface</tissue>
    </source>
</reference>
<name>A0A0A9AP91_ARUDO</name>